<sequence length="223" mass="24988">MSEQLPPEIQALINQHHSAVKQAEQTLKKLPHVAPETLLHTLRDLLLELEKTKNSTPASAAPAPAHQAFMAAYEDVMGELDQLNFWDDPESWAESYPVLLRRLKFALQSLARPQGLEKYSAMFQDYCRAGGKGQLTYEQALEGFAALMQTSVAQLPDDDDTVIALRQLEALRRTASELFATLPTTSEQYASAKASFERLMEVLAFEGILAFPHYDDEEDSVMF</sequence>
<proteinExistence type="predicted"/>
<reference evidence="1" key="2">
    <citation type="submission" date="2021-04" db="EMBL/GenBank/DDBJ databases">
        <authorList>
            <person name="Gilroy R."/>
        </authorList>
    </citation>
    <scope>NUCLEOTIDE SEQUENCE</scope>
    <source>
        <strain evidence="1">USASDec5-558</strain>
    </source>
</reference>
<accession>A0A9D1WB01</accession>
<organism evidence="1 2">
    <name type="scientific">Candidatus Anaerobiospirillum pullistercoris</name>
    <dbReference type="NCBI Taxonomy" id="2838452"/>
    <lineage>
        <taxon>Bacteria</taxon>
        <taxon>Pseudomonadati</taxon>
        <taxon>Pseudomonadota</taxon>
        <taxon>Gammaproteobacteria</taxon>
        <taxon>Aeromonadales</taxon>
        <taxon>Succinivibrionaceae</taxon>
        <taxon>Anaerobiospirillum</taxon>
    </lineage>
</organism>
<evidence type="ECO:0000313" key="2">
    <source>
        <dbReference type="Proteomes" id="UP000886829"/>
    </source>
</evidence>
<dbReference type="EMBL" id="DXEV01000006">
    <property type="protein sequence ID" value="HIX55881.1"/>
    <property type="molecule type" value="Genomic_DNA"/>
</dbReference>
<dbReference type="Proteomes" id="UP000886829">
    <property type="component" value="Unassembled WGS sequence"/>
</dbReference>
<reference evidence="1" key="1">
    <citation type="journal article" date="2021" name="PeerJ">
        <title>Extensive microbial diversity within the chicken gut microbiome revealed by metagenomics and culture.</title>
        <authorList>
            <person name="Gilroy R."/>
            <person name="Ravi A."/>
            <person name="Getino M."/>
            <person name="Pursley I."/>
            <person name="Horton D.L."/>
            <person name="Alikhan N.F."/>
            <person name="Baker D."/>
            <person name="Gharbi K."/>
            <person name="Hall N."/>
            <person name="Watson M."/>
            <person name="Adriaenssens E.M."/>
            <person name="Foster-Nyarko E."/>
            <person name="Jarju S."/>
            <person name="Secka A."/>
            <person name="Antonio M."/>
            <person name="Oren A."/>
            <person name="Chaudhuri R.R."/>
            <person name="La Ragione R."/>
            <person name="Hildebrand F."/>
            <person name="Pallen M.J."/>
        </authorList>
    </citation>
    <scope>NUCLEOTIDE SEQUENCE</scope>
    <source>
        <strain evidence="1">USASDec5-558</strain>
    </source>
</reference>
<name>A0A9D1WB01_9GAMM</name>
<protein>
    <submittedName>
        <fullName evidence="1">Uncharacterized protein</fullName>
    </submittedName>
</protein>
<evidence type="ECO:0000313" key="1">
    <source>
        <dbReference type="EMBL" id="HIX55881.1"/>
    </source>
</evidence>
<comment type="caution">
    <text evidence="1">The sequence shown here is derived from an EMBL/GenBank/DDBJ whole genome shotgun (WGS) entry which is preliminary data.</text>
</comment>
<dbReference type="AlphaFoldDB" id="A0A9D1WB01"/>
<gene>
    <name evidence="1" type="ORF">H9850_00200</name>
</gene>